<keyword evidence="2" id="KW-1185">Reference proteome</keyword>
<dbReference type="InterPro" id="IPR014729">
    <property type="entry name" value="Rossmann-like_a/b/a_fold"/>
</dbReference>
<evidence type="ECO:0000313" key="1">
    <source>
        <dbReference type="EMBL" id="MFC5379634.1"/>
    </source>
</evidence>
<dbReference type="Gene3D" id="1.10.10.1710">
    <property type="entry name" value="Deoxyribodipyrimidine photolyase-related"/>
    <property type="match status" value="1"/>
</dbReference>
<dbReference type="Proteomes" id="UP001596122">
    <property type="component" value="Unassembled WGS sequence"/>
</dbReference>
<dbReference type="Gene3D" id="3.40.50.620">
    <property type="entry name" value="HUPs"/>
    <property type="match status" value="1"/>
</dbReference>
<dbReference type="SUPFAM" id="SSF48173">
    <property type="entry name" value="Cryptochrome/photolyase FAD-binding domain"/>
    <property type="match status" value="1"/>
</dbReference>
<dbReference type="RefSeq" id="WP_340269166.1">
    <property type="nucleotide sequence ID" value="NZ_JBBEOG010000003.1"/>
</dbReference>
<dbReference type="EMBL" id="JBHSLD010000004">
    <property type="protein sequence ID" value="MFC5379634.1"/>
    <property type="molecule type" value="Genomic_DNA"/>
</dbReference>
<dbReference type="PANTHER" id="PTHR38657">
    <property type="entry name" value="SLR1343 PROTEIN"/>
    <property type="match status" value="1"/>
</dbReference>
<comment type="caution">
    <text evidence="1">The sequence shown here is derived from an EMBL/GenBank/DDBJ whole genome shotgun (WGS) entry which is preliminary data.</text>
</comment>
<organism evidence="1 2">
    <name type="scientific">Aquipuribacter nitratireducens</name>
    <dbReference type="NCBI Taxonomy" id="650104"/>
    <lineage>
        <taxon>Bacteria</taxon>
        <taxon>Bacillati</taxon>
        <taxon>Actinomycetota</taxon>
        <taxon>Actinomycetes</taxon>
        <taxon>Micrococcales</taxon>
        <taxon>Intrasporangiaceae</taxon>
        <taxon>Aquipuribacter</taxon>
    </lineage>
</organism>
<dbReference type="InterPro" id="IPR007357">
    <property type="entry name" value="PhrB-like"/>
</dbReference>
<dbReference type="InterPro" id="IPR052551">
    <property type="entry name" value="UV-DNA_repair_photolyase"/>
</dbReference>
<dbReference type="Gene3D" id="1.10.579.10">
    <property type="entry name" value="DNA Cyclobutane Dipyrimidine Photolyase, subunit A, domain 3"/>
    <property type="match status" value="1"/>
</dbReference>
<protein>
    <submittedName>
        <fullName evidence="1">Cryptochrome/photolyase family protein</fullName>
    </submittedName>
</protein>
<dbReference type="Pfam" id="PF04244">
    <property type="entry name" value="DPRP"/>
    <property type="match status" value="1"/>
</dbReference>
<dbReference type="InterPro" id="IPR036134">
    <property type="entry name" value="Crypto/Photolyase_FAD-like_sf"/>
</dbReference>
<accession>A0ABW0GJ04</accession>
<evidence type="ECO:0000313" key="2">
    <source>
        <dbReference type="Proteomes" id="UP001596122"/>
    </source>
</evidence>
<dbReference type="Gene3D" id="1.25.40.80">
    <property type="match status" value="1"/>
</dbReference>
<gene>
    <name evidence="1" type="ORF">ACFPJ6_02410</name>
</gene>
<reference evidence="2" key="1">
    <citation type="journal article" date="2019" name="Int. J. Syst. Evol. Microbiol.">
        <title>The Global Catalogue of Microorganisms (GCM) 10K type strain sequencing project: providing services to taxonomists for standard genome sequencing and annotation.</title>
        <authorList>
            <consortium name="The Broad Institute Genomics Platform"/>
            <consortium name="The Broad Institute Genome Sequencing Center for Infectious Disease"/>
            <person name="Wu L."/>
            <person name="Ma J."/>
        </authorList>
    </citation>
    <scope>NUCLEOTIDE SEQUENCE [LARGE SCALE GENOMIC DNA]</scope>
    <source>
        <strain evidence="2">CCUG 43114</strain>
    </source>
</reference>
<sequence length="527" mass="58995">MPERDPGSTRWCFADQLGPHFLDDAAPDARDGGDVVLVEATSVFRRRAFHRRKAHLVLSALRHRAAELGDRARHVRADTYVEGLAEAGVSPERPVSVCDPTTWAARRLVRRLAAGDVGPGAGSVRVLAPRGFASGHGDFAAWVADRGERRLLQDDWYRRSRRRLGVLVEADGEPVGGRWSFDEDNREPPPRGATTLVASDAPATEALREPWWPQEDDVDAEVRDDLDRMARDDGVTFLGDDGPRRFAVTHDEARRALRHFLAHRLDAFGPYEDAMLAGDRWMAHSLLSAPLNLGLLDPVRVARDAVGRLRHGARLASVEGFVRQVVGWRDYVWHLYWQQGEDYRRRNALQARRALPEWFADLDAGGQVRAACLSDVLGSVREEGWAHHIPRLMVLGNWALQHRYDPRAVTDWFHRAFVDGYDWVMVPNVVGMSLHGDGGVMATKPYASGGAYIDRMSDYCGRCPYDPKVRVGETACPFTAGYWAFVDANRERLAGNPRTSRAVAGLDRLKDRDALLEQERRRGGDAP</sequence>
<dbReference type="PANTHER" id="PTHR38657:SF1">
    <property type="entry name" value="SLR1343 PROTEIN"/>
    <property type="match status" value="1"/>
</dbReference>
<proteinExistence type="predicted"/>
<name>A0ABW0GJ04_9MICO</name>